<dbReference type="Gene3D" id="3.40.50.410">
    <property type="entry name" value="von Willebrand factor, type A domain"/>
    <property type="match status" value="1"/>
</dbReference>
<gene>
    <name evidence="2" type="ORF">H9710_05085</name>
</gene>
<dbReference type="Gene3D" id="3.40.190.10">
    <property type="entry name" value="Periplasmic binding protein-like II"/>
    <property type="match status" value="2"/>
</dbReference>
<dbReference type="Pfam" id="PF13531">
    <property type="entry name" value="SBP_bac_11"/>
    <property type="match status" value="1"/>
</dbReference>
<sequence length="492" mass="54275">MLRILSGSENSELEPILEQFAEENGVRLEMSYQGSLDIMRELEQESVPYDAVWPASSLWLNAGDSSLNVKHAESISITPVAFGIWQSLAEQLGFVGREVTVSDLLEPIRSGQLRFCMTSASQSNSGASAYIGFLYTLLGNPEVITMEDLQREDLRAQMTELLSGVDRSSGSSDWLKDMFLEGDFDAMVNYECLIIQANQELEAQGREPLTVVYPADGLTLADSPLAYVDQGDDQKEELFLSLQEYLLSQEVQSQIQRTGRRSSYTGVNPENRDVFREDWGLQPDRVLSPIHMPSSQVLFEALNLYQTALKKPSLNVYCLDYSGSMSGDGNRQLEAAMEQLLIQSYAAENFLQASEQEVNILIPFAGSVLGVYTAQGNGSQLEELYSTLEELSPGGGTDMYQAAAQGVEELKQYDLSQYTPAIILLTDGQSGGSFNQLAEAYGELGSQVPIFSIMFGDADESQLENLAEFSNARVFDGREDLVGAFRSVKGYN</sequence>
<evidence type="ECO:0000259" key="1">
    <source>
        <dbReference type="PROSITE" id="PS50234"/>
    </source>
</evidence>
<evidence type="ECO:0000313" key="3">
    <source>
        <dbReference type="Proteomes" id="UP000826793"/>
    </source>
</evidence>
<reference evidence="2" key="1">
    <citation type="journal article" date="2021" name="PeerJ">
        <title>Extensive microbial diversity within the chicken gut microbiome revealed by metagenomics and culture.</title>
        <authorList>
            <person name="Gilroy R."/>
            <person name="Ravi A."/>
            <person name="Getino M."/>
            <person name="Pursley I."/>
            <person name="Horton D.L."/>
            <person name="Alikhan N.F."/>
            <person name="Baker D."/>
            <person name="Gharbi K."/>
            <person name="Hall N."/>
            <person name="Watson M."/>
            <person name="Adriaenssens E.M."/>
            <person name="Foster-Nyarko E."/>
            <person name="Jarju S."/>
            <person name="Secka A."/>
            <person name="Antonio M."/>
            <person name="Oren A."/>
            <person name="Chaudhuri R.R."/>
            <person name="La Ragione R."/>
            <person name="Hildebrand F."/>
            <person name="Pallen M.J."/>
        </authorList>
    </citation>
    <scope>NUCLEOTIDE SEQUENCE</scope>
    <source>
        <strain evidence="2">CHK185-1770</strain>
    </source>
</reference>
<dbReference type="Pfam" id="PF00092">
    <property type="entry name" value="VWA"/>
    <property type="match status" value="1"/>
</dbReference>
<accession>A0A9D2MV03</accession>
<dbReference type="InterPro" id="IPR002035">
    <property type="entry name" value="VWF_A"/>
</dbReference>
<dbReference type="SUPFAM" id="SSF53300">
    <property type="entry name" value="vWA-like"/>
    <property type="match status" value="1"/>
</dbReference>
<dbReference type="CDD" id="cd00198">
    <property type="entry name" value="vWFA"/>
    <property type="match status" value="1"/>
</dbReference>
<protein>
    <submittedName>
        <fullName evidence="2">VWA domain-containing protein</fullName>
    </submittedName>
</protein>
<name>A0A9D2MV03_9FIRM</name>
<dbReference type="SUPFAM" id="SSF53850">
    <property type="entry name" value="Periplasmic binding protein-like II"/>
    <property type="match status" value="1"/>
</dbReference>
<dbReference type="EMBL" id="DWXG01000040">
    <property type="protein sequence ID" value="HJB97939.1"/>
    <property type="molecule type" value="Genomic_DNA"/>
</dbReference>
<dbReference type="PROSITE" id="PS50234">
    <property type="entry name" value="VWFA"/>
    <property type="match status" value="1"/>
</dbReference>
<dbReference type="AlphaFoldDB" id="A0A9D2MV03"/>
<evidence type="ECO:0000313" key="2">
    <source>
        <dbReference type="EMBL" id="HJB97939.1"/>
    </source>
</evidence>
<reference evidence="2" key="2">
    <citation type="submission" date="2021-04" db="EMBL/GenBank/DDBJ databases">
        <authorList>
            <person name="Gilroy R."/>
        </authorList>
    </citation>
    <scope>NUCLEOTIDE SEQUENCE</scope>
    <source>
        <strain evidence="2">CHK185-1770</strain>
    </source>
</reference>
<dbReference type="Proteomes" id="UP000826793">
    <property type="component" value="Unassembled WGS sequence"/>
</dbReference>
<feature type="domain" description="VWFA" evidence="1">
    <location>
        <begin position="314"/>
        <end position="467"/>
    </location>
</feature>
<dbReference type="InterPro" id="IPR036465">
    <property type="entry name" value="vWFA_dom_sf"/>
</dbReference>
<proteinExistence type="predicted"/>
<organism evidence="2 3">
    <name type="scientific">Candidatus Acutalibacter pullicola</name>
    <dbReference type="NCBI Taxonomy" id="2838417"/>
    <lineage>
        <taxon>Bacteria</taxon>
        <taxon>Bacillati</taxon>
        <taxon>Bacillota</taxon>
        <taxon>Clostridia</taxon>
        <taxon>Eubacteriales</taxon>
        <taxon>Acutalibacteraceae</taxon>
        <taxon>Acutalibacter</taxon>
    </lineage>
</organism>
<comment type="caution">
    <text evidence="2">The sequence shown here is derived from an EMBL/GenBank/DDBJ whole genome shotgun (WGS) entry which is preliminary data.</text>
</comment>